<name>A0A176S317_9GAMM</name>
<evidence type="ECO:0000313" key="1">
    <source>
        <dbReference type="EMBL" id="OAD22316.1"/>
    </source>
</evidence>
<comment type="caution">
    <text evidence="1">The sequence shown here is derived from an EMBL/GenBank/DDBJ whole genome shotgun (WGS) entry which is preliminary data.</text>
</comment>
<evidence type="ECO:0000313" key="2">
    <source>
        <dbReference type="Proteomes" id="UP000076962"/>
    </source>
</evidence>
<gene>
    <name evidence="1" type="ORF">THIOM_001886</name>
</gene>
<sequence>MLKHCIVQQPFYETPARQSHFLCLVVEPNLVNSLVQYTAKIPFPIWIEKVLSKKHVVAQAESNQQQLLLKHNDNCLEKRLQFQKW</sequence>
<dbReference type="Proteomes" id="UP000076962">
    <property type="component" value="Unassembled WGS sequence"/>
</dbReference>
<dbReference type="AlphaFoldDB" id="A0A176S317"/>
<accession>A0A176S317</accession>
<reference evidence="1 2" key="1">
    <citation type="submission" date="2016-05" db="EMBL/GenBank/DDBJ databases">
        <title>Single-cell genome of chain-forming Candidatus Thiomargarita nelsonii and comparison to other large sulfur-oxidizing bacteria.</title>
        <authorList>
            <person name="Winkel M."/>
            <person name="Salman V."/>
            <person name="Woyke T."/>
            <person name="Schulz-Vogt H."/>
            <person name="Richter M."/>
            <person name="Flood B."/>
            <person name="Bailey J."/>
            <person name="Amann R."/>
            <person name="Mussmann M."/>
        </authorList>
    </citation>
    <scope>NUCLEOTIDE SEQUENCE [LARGE SCALE GENOMIC DNA]</scope>
    <source>
        <strain evidence="1 2">THI036</strain>
    </source>
</reference>
<protein>
    <submittedName>
        <fullName evidence="1">Uncharacterized protein</fullName>
    </submittedName>
</protein>
<keyword evidence="2" id="KW-1185">Reference proteome</keyword>
<dbReference type="EMBL" id="LUTY01001026">
    <property type="protein sequence ID" value="OAD22316.1"/>
    <property type="molecule type" value="Genomic_DNA"/>
</dbReference>
<proteinExistence type="predicted"/>
<organism evidence="1 2">
    <name type="scientific">Candidatus Thiomargarita nelsonii</name>
    <dbReference type="NCBI Taxonomy" id="1003181"/>
    <lineage>
        <taxon>Bacteria</taxon>
        <taxon>Pseudomonadati</taxon>
        <taxon>Pseudomonadota</taxon>
        <taxon>Gammaproteobacteria</taxon>
        <taxon>Thiotrichales</taxon>
        <taxon>Thiotrichaceae</taxon>
        <taxon>Thiomargarita</taxon>
    </lineage>
</organism>